<evidence type="ECO:0000259" key="2">
    <source>
        <dbReference type="Pfam" id="PF08423"/>
    </source>
</evidence>
<sequence>MDRTRLPELPTLDPGVQLLAIDGQRAGEPLRALVLDHALGGGGQVRWVDSRGYARTDRLARLAPDPRALDRIRIARGFTAHQHVALVRRLPDVVTDDTALVVLPAMDAPYRADDVSRGRALLLRSLATVARVARDHAVPVLVTRTDPEGLGEPLAAAADRTVECRQTPQGPRFVTDDFETQVYPQGDGIVQTTLAFWRRVLAARAPAAGSESGHDDHPTPAEVTVDGAY</sequence>
<protein>
    <submittedName>
        <fullName evidence="3">Rad51 protein</fullName>
    </submittedName>
</protein>
<organism evidence="3 4">
    <name type="scientific">Halorientalis regularis</name>
    <dbReference type="NCBI Taxonomy" id="660518"/>
    <lineage>
        <taxon>Archaea</taxon>
        <taxon>Methanobacteriati</taxon>
        <taxon>Methanobacteriota</taxon>
        <taxon>Stenosarchaea group</taxon>
        <taxon>Halobacteria</taxon>
        <taxon>Halobacteriales</taxon>
        <taxon>Haloarculaceae</taxon>
        <taxon>Halorientalis</taxon>
    </lineage>
</organism>
<dbReference type="AlphaFoldDB" id="A0A1G7J8U9"/>
<reference evidence="4" key="1">
    <citation type="submission" date="2016-10" db="EMBL/GenBank/DDBJ databases">
        <authorList>
            <person name="Varghese N."/>
            <person name="Submissions S."/>
        </authorList>
    </citation>
    <scope>NUCLEOTIDE SEQUENCE [LARGE SCALE GENOMIC DNA]</scope>
    <source>
        <strain evidence="4">IBRC-M 10760</strain>
    </source>
</reference>
<dbReference type="Proteomes" id="UP000199076">
    <property type="component" value="Unassembled WGS sequence"/>
</dbReference>
<dbReference type="Gene3D" id="3.40.50.300">
    <property type="entry name" value="P-loop containing nucleotide triphosphate hydrolases"/>
    <property type="match status" value="1"/>
</dbReference>
<name>A0A1G7J8U9_9EURY</name>
<dbReference type="InterPro" id="IPR013632">
    <property type="entry name" value="Rad51_C"/>
</dbReference>
<accession>A0A1G7J8U9</accession>
<gene>
    <name evidence="3" type="ORF">SAMN05216218_104248</name>
</gene>
<evidence type="ECO:0000256" key="1">
    <source>
        <dbReference type="SAM" id="MobiDB-lite"/>
    </source>
</evidence>
<keyword evidence="4" id="KW-1185">Reference proteome</keyword>
<dbReference type="STRING" id="660518.SAMN05216218_104248"/>
<evidence type="ECO:0000313" key="3">
    <source>
        <dbReference type="EMBL" id="SDF21341.1"/>
    </source>
</evidence>
<feature type="region of interest" description="Disordered" evidence="1">
    <location>
        <begin position="207"/>
        <end position="229"/>
    </location>
</feature>
<proteinExistence type="predicted"/>
<dbReference type="Pfam" id="PF08423">
    <property type="entry name" value="Rad51"/>
    <property type="match status" value="1"/>
</dbReference>
<dbReference type="OrthoDB" id="359367at2157"/>
<evidence type="ECO:0000313" key="4">
    <source>
        <dbReference type="Proteomes" id="UP000199076"/>
    </source>
</evidence>
<feature type="domain" description="Rad51-like C-terminal" evidence="2">
    <location>
        <begin position="38"/>
        <end position="144"/>
    </location>
</feature>
<dbReference type="EMBL" id="FNBK01000004">
    <property type="protein sequence ID" value="SDF21341.1"/>
    <property type="molecule type" value="Genomic_DNA"/>
</dbReference>
<dbReference type="InterPro" id="IPR027417">
    <property type="entry name" value="P-loop_NTPase"/>
</dbReference>
<dbReference type="RefSeq" id="WP_092689972.1">
    <property type="nucleotide sequence ID" value="NZ_FNBK01000004.1"/>
</dbReference>